<feature type="domain" description="Nudix hydrolase" evidence="4">
    <location>
        <begin position="66"/>
        <end position="196"/>
    </location>
</feature>
<dbReference type="EMBL" id="QNUG01000025">
    <property type="protein sequence ID" value="REC69794.1"/>
    <property type="molecule type" value="Genomic_DNA"/>
</dbReference>
<protein>
    <submittedName>
        <fullName evidence="5">NUDIX hydrolase</fullName>
    </submittedName>
</protein>
<dbReference type="CDD" id="cd03673">
    <property type="entry name" value="NUDIX_Ap6A_hydrolase"/>
    <property type="match status" value="1"/>
</dbReference>
<comment type="cofactor">
    <cofactor evidence="1">
        <name>Mg(2+)</name>
        <dbReference type="ChEBI" id="CHEBI:18420"/>
    </cofactor>
</comment>
<dbReference type="Gene3D" id="3.90.79.10">
    <property type="entry name" value="Nucleoside Triphosphate Pyrophosphohydrolase"/>
    <property type="match status" value="1"/>
</dbReference>
<evidence type="ECO:0000313" key="5">
    <source>
        <dbReference type="EMBL" id="REC69794.1"/>
    </source>
</evidence>
<keyword evidence="6" id="KW-1185">Reference proteome</keyword>
<dbReference type="RefSeq" id="WP_116035730.1">
    <property type="nucleotide sequence ID" value="NZ_JBHLVV010000027.1"/>
</dbReference>
<evidence type="ECO:0000256" key="3">
    <source>
        <dbReference type="RuleBase" id="RU003476"/>
    </source>
</evidence>
<accession>A0A3D9CVM8</accession>
<dbReference type="Pfam" id="PF00293">
    <property type="entry name" value="NUDIX"/>
    <property type="match status" value="1"/>
</dbReference>
<comment type="similarity">
    <text evidence="3">Belongs to the Nudix hydrolase family.</text>
</comment>
<dbReference type="OrthoDB" id="9816289at2"/>
<dbReference type="InterPro" id="IPR000086">
    <property type="entry name" value="NUDIX_hydrolase_dom"/>
</dbReference>
<dbReference type="PANTHER" id="PTHR43046">
    <property type="entry name" value="GDP-MANNOSE MANNOSYL HYDROLASE"/>
    <property type="match status" value="1"/>
</dbReference>
<evidence type="ECO:0000313" key="6">
    <source>
        <dbReference type="Proteomes" id="UP000256326"/>
    </source>
</evidence>
<organism evidence="5 6">
    <name type="scientific">Epilithonimonas hispanica</name>
    <dbReference type="NCBI Taxonomy" id="358687"/>
    <lineage>
        <taxon>Bacteria</taxon>
        <taxon>Pseudomonadati</taxon>
        <taxon>Bacteroidota</taxon>
        <taxon>Flavobacteriia</taxon>
        <taxon>Flavobacteriales</taxon>
        <taxon>Weeksellaceae</taxon>
        <taxon>Chryseobacterium group</taxon>
        <taxon>Epilithonimonas</taxon>
    </lineage>
</organism>
<evidence type="ECO:0000256" key="2">
    <source>
        <dbReference type="ARBA" id="ARBA00022801"/>
    </source>
</evidence>
<dbReference type="InterPro" id="IPR020084">
    <property type="entry name" value="NUDIX_hydrolase_CS"/>
</dbReference>
<dbReference type="PROSITE" id="PS51462">
    <property type="entry name" value="NUDIX"/>
    <property type="match status" value="1"/>
</dbReference>
<dbReference type="InterPro" id="IPR015797">
    <property type="entry name" value="NUDIX_hydrolase-like_dom_sf"/>
</dbReference>
<dbReference type="Proteomes" id="UP000256326">
    <property type="component" value="Unassembled WGS sequence"/>
</dbReference>
<dbReference type="PANTHER" id="PTHR43046:SF14">
    <property type="entry name" value="MUTT_NUDIX FAMILY PROTEIN"/>
    <property type="match status" value="1"/>
</dbReference>
<dbReference type="GO" id="GO:0016787">
    <property type="term" value="F:hydrolase activity"/>
    <property type="evidence" value="ECO:0007669"/>
    <property type="project" value="UniProtKB-KW"/>
</dbReference>
<dbReference type="PROSITE" id="PS00893">
    <property type="entry name" value="NUDIX_BOX"/>
    <property type="match status" value="1"/>
</dbReference>
<dbReference type="PRINTS" id="PR00502">
    <property type="entry name" value="NUDIXFAMILY"/>
</dbReference>
<keyword evidence="2 3" id="KW-0378">Hydrolase</keyword>
<gene>
    <name evidence="5" type="ORF">DRF58_11945</name>
</gene>
<evidence type="ECO:0000259" key="4">
    <source>
        <dbReference type="PROSITE" id="PS51462"/>
    </source>
</evidence>
<dbReference type="SUPFAM" id="SSF55811">
    <property type="entry name" value="Nudix"/>
    <property type="match status" value="1"/>
</dbReference>
<dbReference type="InterPro" id="IPR020476">
    <property type="entry name" value="Nudix_hydrolase"/>
</dbReference>
<dbReference type="AlphaFoldDB" id="A0A3D9CVM8"/>
<reference evidence="5 6" key="1">
    <citation type="journal article" date="2006" name="Int. J. Syst. Evol. Microbiol.">
        <title>Chryseobacterium hispanicum sp. nov., isolated from the drinking water distribution system of Sevilla, Spain.</title>
        <authorList>
            <person name="Gallego V."/>
            <person name="Garcia M.T."/>
            <person name="Ventosa A."/>
        </authorList>
    </citation>
    <scope>NUCLEOTIDE SEQUENCE [LARGE SCALE GENOMIC DNA]</scope>
    <source>
        <strain evidence="5 6">KCTC 22104</strain>
    </source>
</reference>
<proteinExistence type="inferred from homology"/>
<comment type="caution">
    <text evidence="5">The sequence shown here is derived from an EMBL/GenBank/DDBJ whole genome shotgun (WGS) entry which is preliminary data.</text>
</comment>
<sequence>MYKVFINEKKIVLSSEPQNSPKTLNYDGTHSFEFAIDLLTNTPSQGLNIYHNDIDQLWAEFKAFFRNIEAAGGIVLNPENKILFIHRLGKWDLPKGKIEKGESRELAAVREVEEECGIFDLELKDFINSTYHIYTERNGEKILKTTYWFEMFYKGNETPKPQIEEGISEVGWKTKEEVESEILPSTFQNIKLILNDFQNKNPQS</sequence>
<evidence type="ECO:0000256" key="1">
    <source>
        <dbReference type="ARBA" id="ARBA00001946"/>
    </source>
</evidence>
<name>A0A3D9CVM8_9FLAO</name>